<keyword evidence="16" id="KW-1185">Reference proteome</keyword>
<feature type="binding site" evidence="11">
    <location>
        <position position="32"/>
    </location>
    <ligand>
        <name>substrate</name>
    </ligand>
</feature>
<dbReference type="EMBL" id="QJKJ01002742">
    <property type="protein sequence ID" value="RDY01558.1"/>
    <property type="molecule type" value="Genomic_DNA"/>
</dbReference>
<evidence type="ECO:0000256" key="7">
    <source>
        <dbReference type="ARBA" id="ARBA00022723"/>
    </source>
</evidence>
<feature type="non-terminal residue" evidence="15">
    <location>
        <position position="1"/>
    </location>
</feature>
<evidence type="ECO:0000256" key="10">
    <source>
        <dbReference type="ARBA" id="ARBA00023157"/>
    </source>
</evidence>
<dbReference type="InterPro" id="IPR010255">
    <property type="entry name" value="Haem_peroxidase_sf"/>
</dbReference>
<protein>
    <recommendedName>
        <fullName evidence="4">peroxidase</fullName>
        <ecNumber evidence="4">1.11.1.7</ecNumber>
    </recommendedName>
</protein>
<evidence type="ECO:0000256" key="2">
    <source>
        <dbReference type="ARBA" id="ARBA00002322"/>
    </source>
</evidence>
<dbReference type="GO" id="GO:0042744">
    <property type="term" value="P:hydrogen peroxide catabolic process"/>
    <property type="evidence" value="ECO:0007669"/>
    <property type="project" value="InterPro"/>
</dbReference>
<keyword evidence="10 13" id="KW-1015">Disulfide bond</keyword>
<dbReference type="STRING" id="157652.A0A371HFJ4"/>
<organism evidence="15 16">
    <name type="scientific">Mucuna pruriens</name>
    <name type="common">Velvet bean</name>
    <name type="synonym">Dolichos pruriens</name>
    <dbReference type="NCBI Taxonomy" id="157652"/>
    <lineage>
        <taxon>Eukaryota</taxon>
        <taxon>Viridiplantae</taxon>
        <taxon>Streptophyta</taxon>
        <taxon>Embryophyta</taxon>
        <taxon>Tracheophyta</taxon>
        <taxon>Spermatophyta</taxon>
        <taxon>Magnoliopsida</taxon>
        <taxon>eudicotyledons</taxon>
        <taxon>Gunneridae</taxon>
        <taxon>Pentapetalae</taxon>
        <taxon>rosids</taxon>
        <taxon>fabids</taxon>
        <taxon>Fabales</taxon>
        <taxon>Fabaceae</taxon>
        <taxon>Papilionoideae</taxon>
        <taxon>50 kb inversion clade</taxon>
        <taxon>NPAAA clade</taxon>
        <taxon>indigoferoid/millettioid clade</taxon>
        <taxon>Phaseoleae</taxon>
        <taxon>Mucuna</taxon>
    </lineage>
</organism>
<dbReference type="AlphaFoldDB" id="A0A371HFJ4"/>
<comment type="cofactor">
    <cofactor evidence="12">
        <name>Ca(2+)</name>
        <dbReference type="ChEBI" id="CHEBI:29108"/>
    </cofactor>
    <text evidence="12">Binds 2 calcium ions per subunit.</text>
</comment>
<feature type="disulfide bond" evidence="13">
    <location>
        <begin position="69"/>
        <end position="101"/>
    </location>
</feature>
<keyword evidence="8" id="KW-0560">Oxidoreductase</keyword>
<dbReference type="CDD" id="cd00693">
    <property type="entry name" value="secretory_peroxidase"/>
    <property type="match status" value="1"/>
</dbReference>
<dbReference type="Pfam" id="PF00141">
    <property type="entry name" value="peroxidase"/>
    <property type="match status" value="1"/>
</dbReference>
<dbReference type="PANTHER" id="PTHR31388">
    <property type="entry name" value="PEROXIDASE 72-RELATED"/>
    <property type="match status" value="1"/>
</dbReference>
<dbReference type="SUPFAM" id="SSF48113">
    <property type="entry name" value="Heme-dependent peroxidases"/>
    <property type="match status" value="1"/>
</dbReference>
<comment type="catalytic activity">
    <reaction evidence="1">
        <text>2 a phenolic donor + H2O2 = 2 a phenolic radical donor + 2 H2O</text>
        <dbReference type="Rhea" id="RHEA:56136"/>
        <dbReference type="ChEBI" id="CHEBI:15377"/>
        <dbReference type="ChEBI" id="CHEBI:16240"/>
        <dbReference type="ChEBI" id="CHEBI:139520"/>
        <dbReference type="ChEBI" id="CHEBI:139521"/>
        <dbReference type="EC" id="1.11.1.7"/>
    </reaction>
</comment>
<keyword evidence="7 12" id="KW-0479">Metal-binding</keyword>
<reference evidence="15" key="1">
    <citation type="submission" date="2018-05" db="EMBL/GenBank/DDBJ databases">
        <title>Draft genome of Mucuna pruriens seed.</title>
        <authorList>
            <person name="Nnadi N.E."/>
            <person name="Vos R."/>
            <person name="Hasami M.H."/>
            <person name="Devisetty U.K."/>
            <person name="Aguiy J.C."/>
        </authorList>
    </citation>
    <scope>NUCLEOTIDE SEQUENCE [LARGE SCALE GENOMIC DNA]</scope>
    <source>
        <strain evidence="15">JCA_2017</strain>
    </source>
</reference>
<evidence type="ECO:0000256" key="11">
    <source>
        <dbReference type="PIRSR" id="PIRSR600823-2"/>
    </source>
</evidence>
<accession>A0A371HFJ4</accession>
<dbReference type="OrthoDB" id="2113341at2759"/>
<evidence type="ECO:0000256" key="3">
    <source>
        <dbReference type="ARBA" id="ARBA00006873"/>
    </source>
</evidence>
<feature type="binding site" description="axial binding residue" evidence="12">
    <location>
        <position position="62"/>
    </location>
    <ligand>
        <name>heme b</name>
        <dbReference type="ChEBI" id="CHEBI:60344"/>
    </ligand>
    <ligandPart>
        <name>Fe</name>
        <dbReference type="ChEBI" id="CHEBI:18248"/>
    </ligandPart>
</feature>
<dbReference type="PROSITE" id="PS50873">
    <property type="entry name" value="PEROXIDASE_4"/>
    <property type="match status" value="1"/>
</dbReference>
<dbReference type="InterPro" id="IPR000823">
    <property type="entry name" value="Peroxidase_pln"/>
</dbReference>
<proteinExistence type="inferred from homology"/>
<dbReference type="Gene3D" id="1.10.420.10">
    <property type="entry name" value="Peroxidase, domain 2"/>
    <property type="match status" value="1"/>
</dbReference>
<feature type="binding site" evidence="12">
    <location>
        <position position="114"/>
    </location>
    <ligand>
        <name>Ca(2+)</name>
        <dbReference type="ChEBI" id="CHEBI:29108"/>
        <label>2</label>
    </ligand>
</feature>
<dbReference type="GO" id="GO:0140825">
    <property type="term" value="F:lactoperoxidase activity"/>
    <property type="evidence" value="ECO:0007669"/>
    <property type="project" value="UniProtKB-EC"/>
</dbReference>
<evidence type="ECO:0000256" key="5">
    <source>
        <dbReference type="ARBA" id="ARBA00022559"/>
    </source>
</evidence>
<dbReference type="PANTHER" id="PTHR31388:SF179">
    <property type="entry name" value="PEROXIDASE"/>
    <property type="match status" value="1"/>
</dbReference>
<keyword evidence="5 15" id="KW-0575">Peroxidase</keyword>
<comment type="cofactor">
    <cofactor evidence="12">
        <name>heme b</name>
        <dbReference type="ChEBI" id="CHEBI:60344"/>
    </cofactor>
    <text evidence="12">Binds 1 heme b (iron(II)-protoporphyrin IX) group per subunit.</text>
</comment>
<dbReference type="PRINTS" id="PR00458">
    <property type="entry name" value="PEROXIDASE"/>
</dbReference>
<dbReference type="PROSITE" id="PS00435">
    <property type="entry name" value="PEROXIDASE_1"/>
    <property type="match status" value="1"/>
</dbReference>
<evidence type="ECO:0000256" key="13">
    <source>
        <dbReference type="PIRSR" id="PIRSR600823-5"/>
    </source>
</evidence>
<evidence type="ECO:0000256" key="9">
    <source>
        <dbReference type="ARBA" id="ARBA00023004"/>
    </source>
</evidence>
<feature type="binding site" evidence="12">
    <location>
        <position position="122"/>
    </location>
    <ligand>
        <name>Ca(2+)</name>
        <dbReference type="ChEBI" id="CHEBI:29108"/>
        <label>2</label>
    </ligand>
</feature>
<dbReference type="FunFam" id="1.10.420.10:FF:000001">
    <property type="entry name" value="Peroxidase"/>
    <property type="match status" value="1"/>
</dbReference>
<feature type="binding site" evidence="12">
    <location>
        <position position="117"/>
    </location>
    <ligand>
        <name>Ca(2+)</name>
        <dbReference type="ChEBI" id="CHEBI:29108"/>
        <label>2</label>
    </ligand>
</feature>
<sequence>MCVYAHGPDWKVPLGRRDSLTANKTLANQNLPAPSFTLDKLKSAFLNQGLNTTDLVALSGAHTIGRAQCRFFVGRLYNFNSTGNPDPTLNTTLLQSLQAICPNGGPGTNLTNLDLTTPDTFDSNYYSNLQNQNGLLQSDQELFSTSGADTISIVNSFSSNQTLFYENFKASMIKMSIIGVLTGSQGEIRTQCNFVNGNSSSLATLATKQSSEDGTLETVEPILIELEHQTLYLWHHTIHWTEGLE</sequence>
<feature type="domain" description="Plant heme peroxidase family profile" evidence="14">
    <location>
        <begin position="1"/>
        <end position="196"/>
    </location>
</feature>
<dbReference type="EC" id="1.11.1.7" evidence="4"/>
<evidence type="ECO:0000256" key="12">
    <source>
        <dbReference type="PIRSR" id="PIRSR600823-3"/>
    </source>
</evidence>
<keyword evidence="6" id="KW-0349">Heme</keyword>
<dbReference type="Proteomes" id="UP000257109">
    <property type="component" value="Unassembled WGS sequence"/>
</dbReference>
<dbReference type="InterPro" id="IPR033905">
    <property type="entry name" value="Secretory_peroxidase"/>
</dbReference>
<evidence type="ECO:0000313" key="16">
    <source>
        <dbReference type="Proteomes" id="UP000257109"/>
    </source>
</evidence>
<evidence type="ECO:0000256" key="1">
    <source>
        <dbReference type="ARBA" id="ARBA00000189"/>
    </source>
</evidence>
<dbReference type="GO" id="GO:0046872">
    <property type="term" value="F:metal ion binding"/>
    <property type="evidence" value="ECO:0007669"/>
    <property type="project" value="UniProtKB-KW"/>
</dbReference>
<evidence type="ECO:0000256" key="6">
    <source>
        <dbReference type="ARBA" id="ARBA00022617"/>
    </source>
</evidence>
<dbReference type="GO" id="GO:0020037">
    <property type="term" value="F:heme binding"/>
    <property type="evidence" value="ECO:0007669"/>
    <property type="project" value="InterPro"/>
</dbReference>
<comment type="similarity">
    <text evidence="3">Belongs to the peroxidase family. Ascorbate peroxidase subfamily.</text>
</comment>
<dbReference type="InterPro" id="IPR002016">
    <property type="entry name" value="Haem_peroxidase"/>
</dbReference>
<dbReference type="PRINTS" id="PR00461">
    <property type="entry name" value="PLPEROXIDASE"/>
</dbReference>
<keyword evidence="12" id="KW-0106">Calcium</keyword>
<evidence type="ECO:0000256" key="4">
    <source>
        <dbReference type="ARBA" id="ARBA00012313"/>
    </source>
</evidence>
<evidence type="ECO:0000256" key="8">
    <source>
        <dbReference type="ARBA" id="ARBA00023002"/>
    </source>
</evidence>
<dbReference type="GO" id="GO:0006979">
    <property type="term" value="P:response to oxidative stress"/>
    <property type="evidence" value="ECO:0007669"/>
    <property type="project" value="InterPro"/>
</dbReference>
<keyword evidence="9 12" id="KW-0408">Iron</keyword>
<feature type="binding site" evidence="12">
    <location>
        <position position="63"/>
    </location>
    <ligand>
        <name>Ca(2+)</name>
        <dbReference type="ChEBI" id="CHEBI:29108"/>
        <label>2</label>
    </ligand>
</feature>
<dbReference type="InterPro" id="IPR019793">
    <property type="entry name" value="Peroxidases_heam-ligand_BS"/>
</dbReference>
<evidence type="ECO:0000313" key="15">
    <source>
        <dbReference type="EMBL" id="RDY01558.1"/>
    </source>
</evidence>
<name>A0A371HFJ4_MUCPR</name>
<comment type="function">
    <text evidence="2">Removal of H(2)O(2), oxidation of toxic reductants, biosynthesis and degradation of lignin, suberization, auxin catabolism, response to environmental stresses such as wounding, pathogen attack and oxidative stress. These functions might be dependent on each isozyme/isoform in each plant tissue.</text>
</comment>
<comment type="caution">
    <text evidence="15">The sequence shown here is derived from an EMBL/GenBank/DDBJ whole genome shotgun (WGS) entry which is preliminary data.</text>
</comment>
<gene>
    <name evidence="15" type="primary">PER54</name>
    <name evidence="15" type="ORF">CR513_15099</name>
</gene>
<evidence type="ECO:0000259" key="14">
    <source>
        <dbReference type="PROSITE" id="PS50873"/>
    </source>
</evidence>